<evidence type="ECO:0000313" key="3">
    <source>
        <dbReference type="Proteomes" id="UP000193411"/>
    </source>
</evidence>
<evidence type="ECO:0000313" key="2">
    <source>
        <dbReference type="EMBL" id="ORZ30671.1"/>
    </source>
</evidence>
<comment type="caution">
    <text evidence="2">The sequence shown here is derived from an EMBL/GenBank/DDBJ whole genome shotgun (WGS) entry which is preliminary data.</text>
</comment>
<sequence length="1460" mass="152395">MRHEEAPQTEASKDLAKAEEIVVVANARELGQAAAHEPAEEVTVVVAASAEDVVEPIKDDGADAVQVLVVEASAITSEQSQAQTEIAVAELCGTEREHAPSGSIAFNSEELAQAQVETVAEPEQVTLTTEESLNVVVVETQAVANEASTVTVEQVQVQTVVNEGECDVLGSHEPNDAITLASAVVAQTQDEQFAEQEQVVVSDSSSISVETHILTTIDKSEPQAAVPEPVAHDESLLEDDVVVERETCMEQASRTATAESLTEEATSQAQEHIRAEEEHVVMSSTSSVSLEHVEAHVDVAQSQEVVVTSSATVSIVEAEVHHTLIEQERPTAIMQDQSIEVADRVAVSQIEVEQSPSVGFITEPAIVVDVVPLSLDGASEEAQVLPPSSVAVAEEATHSSNIQTSGLDVADDQVTIIAASQTVSIDGADAVVQGSSEVISVIREEIQGVSQEVQVVTEEVVLQDQTLELANSSTITTSLSQQAEVCNQAGELFTTSQIVQESSTLVANAEHDAVSAAESVLVAELNVQEQTQVLETFNVDAEESSVVLAHVASETVVHPLQEQAADVATSEESAPVQAAEQEVELQHSAQAVAIDVAESAAEVHASMEDMQTTTTSPTQELAHGSSEVVAQQQDAAVTFESQEQAAIVSESHALAQVSVEQSDLVQSVAVAVSEQSDVALEDHDHEMPESLSIESAVSTESQEEVFTVSVVSEHVLIQDSLQVETEQAQVTVSEQIAAYDSQVTDYTTTQVESSIHAEPAVATQVSEFHGHASTEVAVSVGAVDGLVHNTDAVVAAQADDICHSASSHIAIAEAHETEIVSDATAALEIYPEADTLIVNEEIVAPEQVVLTNEAPASDDSALVACSTSTIQAQEHDAPHEQQTESQVDSFQDLQKVVESEQAIAATSSQSESSQVQVETNVEAHLEASTIVQVESHVEVAVTELVTESDVGVHDSSLDDGAGVTGSVVGAGIAAAVASTSSNDVEVCNESVSGPSDAAATLQQETALVQSVEGNIDDLSSLGQEVVQDPVQLDVHAESISLSIAAEHGSHEACQVAAITAEIDQQELNEAHSSTPAITTTTSRAEAPAIAVADASAAQSDNEAGHAVVVQDVHHSQDVEAVTTECIQYEAAEEILVQDDAVQEVSAQEPAEQEVSVQKVAALEIVAQEVTVVTEQVVLAEHESSSSIAGGATTTLGVAVAAVGIATSAVSSGDDELETELVSEVPASATISTSTLYSEIVVEEATTRLSDVNTAEQLESHSVESISSLVQVERESDATSTVDIVGASHVPATSHDSQEVGDCVQVIEAEETSVHAVQEEEITQPHQTLAIESVHAVTVVAAADLDVAPAIVASSDSQSSSEADNGHAVLQVEEHALVQADDVDCAHLPQEAAQVEHTIQVATESFEHTVIEHTQVETAIEARKDHLEEGESSSSSDIGFAGTSAISGDVSVADGQCHGLG</sequence>
<feature type="region of interest" description="Disordered" evidence="1">
    <location>
        <begin position="602"/>
        <end position="624"/>
    </location>
</feature>
<dbReference type="EMBL" id="MCFL01000077">
    <property type="protein sequence ID" value="ORZ30671.1"/>
    <property type="molecule type" value="Genomic_DNA"/>
</dbReference>
<protein>
    <submittedName>
        <fullName evidence="2">Uncharacterized protein</fullName>
    </submittedName>
</protein>
<organism evidence="2 3">
    <name type="scientific">Catenaria anguillulae PL171</name>
    <dbReference type="NCBI Taxonomy" id="765915"/>
    <lineage>
        <taxon>Eukaryota</taxon>
        <taxon>Fungi</taxon>
        <taxon>Fungi incertae sedis</taxon>
        <taxon>Blastocladiomycota</taxon>
        <taxon>Blastocladiomycetes</taxon>
        <taxon>Blastocladiales</taxon>
        <taxon>Catenariaceae</taxon>
        <taxon>Catenaria</taxon>
    </lineage>
</organism>
<feature type="compositionally biased region" description="Polar residues" evidence="1">
    <location>
        <begin position="609"/>
        <end position="619"/>
    </location>
</feature>
<proteinExistence type="predicted"/>
<keyword evidence="3" id="KW-1185">Reference proteome</keyword>
<gene>
    <name evidence="2" type="ORF">BCR44DRAFT_1291439</name>
</gene>
<dbReference type="STRING" id="765915.A0A1Y2H9R2"/>
<evidence type="ECO:0000256" key="1">
    <source>
        <dbReference type="SAM" id="MobiDB-lite"/>
    </source>
</evidence>
<reference evidence="2 3" key="1">
    <citation type="submission" date="2016-07" db="EMBL/GenBank/DDBJ databases">
        <title>Pervasive Adenine N6-methylation of Active Genes in Fungi.</title>
        <authorList>
            <consortium name="DOE Joint Genome Institute"/>
            <person name="Mondo S.J."/>
            <person name="Dannebaum R.O."/>
            <person name="Kuo R.C."/>
            <person name="Labutti K."/>
            <person name="Haridas S."/>
            <person name="Kuo A."/>
            <person name="Salamov A."/>
            <person name="Ahrendt S.R."/>
            <person name="Lipzen A."/>
            <person name="Sullivan W."/>
            <person name="Andreopoulos W.B."/>
            <person name="Clum A."/>
            <person name="Lindquist E."/>
            <person name="Daum C."/>
            <person name="Ramamoorthy G.K."/>
            <person name="Gryganskyi A."/>
            <person name="Culley D."/>
            <person name="Magnuson J.K."/>
            <person name="James T.Y."/>
            <person name="O'Malley M.A."/>
            <person name="Stajich J.E."/>
            <person name="Spatafora J.W."/>
            <person name="Visel A."/>
            <person name="Grigoriev I.V."/>
        </authorList>
    </citation>
    <scope>NUCLEOTIDE SEQUENCE [LARGE SCALE GENOMIC DNA]</scope>
    <source>
        <strain evidence="2 3">PL171</strain>
    </source>
</reference>
<name>A0A1Y2H9R2_9FUNG</name>
<dbReference type="Proteomes" id="UP000193411">
    <property type="component" value="Unassembled WGS sequence"/>
</dbReference>
<accession>A0A1Y2H9R2</accession>